<dbReference type="PANTHER" id="PTHR22443:SF18">
    <property type="entry name" value="NON-SPECIFIC LETHAL 1, ISOFORM M"/>
    <property type="match status" value="1"/>
</dbReference>
<feature type="compositionally biased region" description="Low complexity" evidence="1">
    <location>
        <begin position="28"/>
        <end position="82"/>
    </location>
</feature>
<dbReference type="EnsemblMetazoa" id="ASIC020626-RA">
    <property type="protein sequence ID" value="ASIC020626-PA"/>
    <property type="gene ID" value="ASIC020626"/>
</dbReference>
<reference evidence="3" key="2">
    <citation type="submission" date="2020-05" db="UniProtKB">
        <authorList>
            <consortium name="EnsemblMetazoa"/>
        </authorList>
    </citation>
    <scope>IDENTIFICATION</scope>
</reference>
<accession>A0A084WQ97</accession>
<reference evidence="2 4" key="1">
    <citation type="journal article" date="2014" name="BMC Genomics">
        <title>Genome sequence of Anopheles sinensis provides insight into genetics basis of mosquito competence for malaria parasites.</title>
        <authorList>
            <person name="Zhou D."/>
            <person name="Zhang D."/>
            <person name="Ding G."/>
            <person name="Shi L."/>
            <person name="Hou Q."/>
            <person name="Ye Y."/>
            <person name="Xu Y."/>
            <person name="Zhou H."/>
            <person name="Xiong C."/>
            <person name="Li S."/>
            <person name="Yu J."/>
            <person name="Hong S."/>
            <person name="Yu X."/>
            <person name="Zou P."/>
            <person name="Chen C."/>
            <person name="Chang X."/>
            <person name="Wang W."/>
            <person name="Lv Y."/>
            <person name="Sun Y."/>
            <person name="Ma L."/>
            <person name="Shen B."/>
            <person name="Zhu C."/>
        </authorList>
    </citation>
    <scope>NUCLEOTIDE SEQUENCE [LARGE SCALE GENOMIC DNA]</scope>
</reference>
<dbReference type="EMBL" id="KE525385">
    <property type="protein sequence ID" value="KFB52391.1"/>
    <property type="molecule type" value="Genomic_DNA"/>
</dbReference>
<name>A0A084WQ97_ANOSI</name>
<protein>
    <submittedName>
        <fullName evidence="2">AGAP003755-PA-like protein</fullName>
    </submittedName>
</protein>
<keyword evidence="4" id="KW-1185">Reference proteome</keyword>
<organism evidence="2">
    <name type="scientific">Anopheles sinensis</name>
    <name type="common">Mosquito</name>
    <dbReference type="NCBI Taxonomy" id="74873"/>
    <lineage>
        <taxon>Eukaryota</taxon>
        <taxon>Metazoa</taxon>
        <taxon>Ecdysozoa</taxon>
        <taxon>Arthropoda</taxon>
        <taxon>Hexapoda</taxon>
        <taxon>Insecta</taxon>
        <taxon>Pterygota</taxon>
        <taxon>Neoptera</taxon>
        <taxon>Endopterygota</taxon>
        <taxon>Diptera</taxon>
        <taxon>Nematocera</taxon>
        <taxon>Culicoidea</taxon>
        <taxon>Culicidae</taxon>
        <taxon>Anophelinae</taxon>
        <taxon>Anopheles</taxon>
    </lineage>
</organism>
<proteinExistence type="predicted"/>
<dbReference type="GO" id="GO:0044545">
    <property type="term" value="C:NSL complex"/>
    <property type="evidence" value="ECO:0007669"/>
    <property type="project" value="TreeGrafter"/>
</dbReference>
<evidence type="ECO:0000313" key="4">
    <source>
        <dbReference type="Proteomes" id="UP000030765"/>
    </source>
</evidence>
<dbReference type="VEuPathDB" id="VectorBase:ASIC020626"/>
<evidence type="ECO:0000313" key="2">
    <source>
        <dbReference type="EMBL" id="KFB52391.1"/>
    </source>
</evidence>
<dbReference type="AlphaFoldDB" id="A0A084WQ97"/>
<evidence type="ECO:0000313" key="3">
    <source>
        <dbReference type="EnsemblMetazoa" id="ASIC020626-PA"/>
    </source>
</evidence>
<dbReference type="OrthoDB" id="6022640at2759"/>
<sequence length="364" mass="37069">MGLAVAATSVSTKTFRSDAVEEMAPALTEPLSQSKLSSSAASGASPRTSSSTTTTATVTATLGGTTLLPSADDQQQPQQQQQQLLQEVVENYPEQQVVGQQDLPPVVVEGLAEGVVADATTTPQGQREATLDEMGMSLPVTSGDGGSTTVDDIQNNNSASGGQALLKQLEQDSNRDLVEIALEQMHHDTAALVGSGAGGGAEGATAMDAILDAGGTVGGMPSNILQPPAVTGPQHSDFVLMDINNTPSKSVLHNRYFHGVSTSGPKSATVSSSSLPPSLADAAAPTSSAGGDAGAGGYANISNTIPLFDRAATQELEQTAGLLHAELRHVQNTIDSDATLSSSGGDSADESMPYVNELQEPLTM</sequence>
<evidence type="ECO:0000256" key="1">
    <source>
        <dbReference type="SAM" id="MobiDB-lite"/>
    </source>
</evidence>
<dbReference type="Proteomes" id="UP000030765">
    <property type="component" value="Unassembled WGS sequence"/>
</dbReference>
<dbReference type="EMBL" id="ATLV01025371">
    <property type="status" value="NOT_ANNOTATED_CDS"/>
    <property type="molecule type" value="Genomic_DNA"/>
</dbReference>
<feature type="region of interest" description="Disordered" evidence="1">
    <location>
        <begin position="262"/>
        <end position="291"/>
    </location>
</feature>
<dbReference type="STRING" id="74873.A0A084WQ97"/>
<dbReference type="InterPro" id="IPR026180">
    <property type="entry name" value="NSL1"/>
</dbReference>
<feature type="region of interest" description="Disordered" evidence="1">
    <location>
        <begin position="336"/>
        <end position="364"/>
    </location>
</feature>
<feature type="compositionally biased region" description="Low complexity" evidence="1">
    <location>
        <begin position="267"/>
        <end position="290"/>
    </location>
</feature>
<feature type="region of interest" description="Disordered" evidence="1">
    <location>
        <begin position="1"/>
        <end position="82"/>
    </location>
</feature>
<dbReference type="GO" id="GO:0035035">
    <property type="term" value="F:histone acetyltransferase binding"/>
    <property type="evidence" value="ECO:0007669"/>
    <property type="project" value="TreeGrafter"/>
</dbReference>
<dbReference type="EMBL" id="ATLV01025370">
    <property type="status" value="NOT_ANNOTATED_CDS"/>
    <property type="molecule type" value="Genomic_DNA"/>
</dbReference>
<feature type="compositionally biased region" description="Polar residues" evidence="1">
    <location>
        <begin position="336"/>
        <end position="345"/>
    </location>
</feature>
<gene>
    <name evidence="2" type="ORF">ZHAS_00020626</name>
</gene>
<dbReference type="PANTHER" id="PTHR22443">
    <property type="entry name" value="NON-SPECIFIC LETHAL 1, ISOFORM M"/>
    <property type="match status" value="1"/>
</dbReference>